<reference evidence="4" key="1">
    <citation type="journal article" date="2020" name="Mol. Plant Microbe">
        <title>Rhizobial microsymbionts of the narrowly endemic Oxytropis species growing in Kamchatka are characterized by significant genetic diversity and possess a set of genes that are associated with T3SS and T6SS secretion systems and can affect the development of symbiosis.</title>
        <authorList>
            <person name="Safronova V."/>
            <person name="Guro P."/>
            <person name="Sazanova A."/>
            <person name="Kuznetsova I."/>
            <person name="Belimov A."/>
            <person name="Yakubov V."/>
            <person name="Chirak E."/>
            <person name="Afonin A."/>
            <person name="Gogolev Y."/>
            <person name="Andronov E."/>
            <person name="Tikhonovich I."/>
        </authorList>
    </citation>
    <scope>NUCLEOTIDE SEQUENCE [LARGE SCALE GENOMIC DNA]</scope>
    <source>
        <strain evidence="4">583</strain>
        <plasmid evidence="4">p_1</plasmid>
        <plasmid evidence="4">p_3</plasmid>
    </source>
</reference>
<evidence type="ECO:0000313" key="3">
    <source>
        <dbReference type="EMBL" id="QND62378.1"/>
    </source>
</evidence>
<dbReference type="EMBL" id="CP050298">
    <property type="protein sequence ID" value="QND61800.1"/>
    <property type="molecule type" value="Genomic_DNA"/>
</dbReference>
<dbReference type="Proteomes" id="UP000515465">
    <property type="component" value="Plasmid p_3"/>
</dbReference>
<reference evidence="2" key="2">
    <citation type="journal article" date="2020" name="Mol. Plant Microbe Interact.">
        <title>Complete genome sequences of four natural Pseudomonas isolates that catabolize a wide range of aromatic compounds relevant to lignin valorization.</title>
        <authorList>
            <person name="Hatmaker E.A."/>
            <person name="Presle G."/>
            <person name="Cannon O."/>
            <person name="Guss A.M."/>
            <person name="Elkins J.G."/>
        </authorList>
    </citation>
    <scope>NUCLEOTIDE SEQUENCE</scope>
    <source>
        <strain evidence="2">583</strain>
        <plasmid evidence="3">p_1</plasmid>
        <plasmid evidence="2">p_3</plasmid>
    </source>
</reference>
<organism evidence="2 4">
    <name type="scientific">Mesorhizobium huakuii</name>
    <dbReference type="NCBI Taxonomy" id="28104"/>
    <lineage>
        <taxon>Bacteria</taxon>
        <taxon>Pseudomonadati</taxon>
        <taxon>Pseudomonadota</taxon>
        <taxon>Alphaproteobacteria</taxon>
        <taxon>Hyphomicrobiales</taxon>
        <taxon>Phyllobacteriaceae</taxon>
        <taxon>Mesorhizobium</taxon>
    </lineage>
</organism>
<geneLocation type="plasmid" evidence="3 4">
    <name>p_1</name>
</geneLocation>
<geneLocation type="plasmid" evidence="2 4">
    <name>p_3</name>
</geneLocation>
<keyword evidence="2" id="KW-0614">Plasmid</keyword>
<feature type="region of interest" description="Disordered" evidence="1">
    <location>
        <begin position="1"/>
        <end position="22"/>
    </location>
</feature>
<gene>
    <name evidence="2" type="ORF">HB778_36935</name>
    <name evidence="3" type="ORF">HB778_41145</name>
</gene>
<name>A0A7G6T4W8_9HYPH</name>
<evidence type="ECO:0000256" key="1">
    <source>
        <dbReference type="SAM" id="MobiDB-lite"/>
    </source>
</evidence>
<evidence type="ECO:0000313" key="4">
    <source>
        <dbReference type="Proteomes" id="UP000515465"/>
    </source>
</evidence>
<feature type="compositionally biased region" description="Basic and acidic residues" evidence="1">
    <location>
        <begin position="1"/>
        <end position="16"/>
    </location>
</feature>
<dbReference type="EMBL" id="CP050299">
    <property type="protein sequence ID" value="QND62378.1"/>
    <property type="molecule type" value="Genomic_DNA"/>
</dbReference>
<dbReference type="Proteomes" id="UP000515465">
    <property type="component" value="Plasmid p_1"/>
</dbReference>
<evidence type="ECO:0000313" key="2">
    <source>
        <dbReference type="EMBL" id="QND61800.1"/>
    </source>
</evidence>
<protein>
    <submittedName>
        <fullName evidence="2">Uncharacterized protein</fullName>
    </submittedName>
</protein>
<proteinExistence type="predicted"/>
<accession>A0A7G6T4W8</accession>
<dbReference type="AlphaFoldDB" id="A0A7G6T4W8"/>
<sequence>MQLKLRFAEEDRKRPPDPPTWETLDAEARAEALRRLALVIARMLTVREAGHD</sequence>
<dbReference type="RefSeq" id="WP_183454876.1">
    <property type="nucleotide sequence ID" value="NZ_CP050298.1"/>
</dbReference>